<keyword evidence="1" id="KW-0812">Transmembrane</keyword>
<keyword evidence="1" id="KW-1133">Transmembrane helix</keyword>
<dbReference type="KEGG" id="ahz:APS56_15185"/>
<sequence>MKTINKHKIEDTGFTVPNDYFKSFEDNISSQAKLNSMVTKAGFKTPSNYFETLEDKIMNQVSEKDTSKLIPLFSKINVLYISSIAAAILLLFNLSIFENPSSWNWDTIDSETVENYLMYENIGAYEIASTLDDIEFLEENFVNQQINEDILETYLLEHTDIEDLIIE</sequence>
<dbReference type="Proteomes" id="UP000057981">
    <property type="component" value="Chromosome"/>
</dbReference>
<dbReference type="RefSeq" id="WP_054730303.1">
    <property type="nucleotide sequence ID" value="NZ_CP012898.1"/>
</dbReference>
<dbReference type="EMBL" id="CP012898">
    <property type="protein sequence ID" value="ALJ06396.1"/>
    <property type="molecule type" value="Genomic_DNA"/>
</dbReference>
<accession>A0A0P0D0E1</accession>
<feature type="transmembrane region" description="Helical" evidence="1">
    <location>
        <begin position="78"/>
        <end position="97"/>
    </location>
</feature>
<evidence type="ECO:0000256" key="1">
    <source>
        <dbReference type="SAM" id="Phobius"/>
    </source>
</evidence>
<proteinExistence type="predicted"/>
<evidence type="ECO:0000313" key="2">
    <source>
        <dbReference type="EMBL" id="ALJ06396.1"/>
    </source>
</evidence>
<reference evidence="2 3" key="1">
    <citation type="submission" date="2015-10" db="EMBL/GenBank/DDBJ databases">
        <authorList>
            <person name="Gilbert D.G."/>
        </authorList>
    </citation>
    <scope>NUCLEOTIDE SEQUENCE [LARGE SCALE GENOMIC DNA]</scope>
    <source>
        <strain evidence="3">HZ-22</strain>
    </source>
</reference>
<dbReference type="STRING" id="1736674.APS56_15185"/>
<dbReference type="OrthoDB" id="981524at2"/>
<keyword evidence="1" id="KW-0472">Membrane</keyword>
<organism evidence="2 3">
    <name type="scientific">Pseudalgibacter alginicilyticus</name>
    <dbReference type="NCBI Taxonomy" id="1736674"/>
    <lineage>
        <taxon>Bacteria</taxon>
        <taxon>Pseudomonadati</taxon>
        <taxon>Bacteroidota</taxon>
        <taxon>Flavobacteriia</taxon>
        <taxon>Flavobacteriales</taxon>
        <taxon>Flavobacteriaceae</taxon>
        <taxon>Pseudalgibacter</taxon>
    </lineage>
</organism>
<protein>
    <submittedName>
        <fullName evidence="2">Uncharacterized protein</fullName>
    </submittedName>
</protein>
<keyword evidence="3" id="KW-1185">Reference proteome</keyword>
<gene>
    <name evidence="2" type="ORF">APS56_15185</name>
</gene>
<name>A0A0P0D0E1_9FLAO</name>
<dbReference type="AlphaFoldDB" id="A0A0P0D0E1"/>
<evidence type="ECO:0000313" key="3">
    <source>
        <dbReference type="Proteomes" id="UP000057981"/>
    </source>
</evidence>